<protein>
    <submittedName>
        <fullName evidence="1">Uncharacterized protein</fullName>
    </submittedName>
</protein>
<reference evidence="2" key="1">
    <citation type="submission" date="2013-02" db="EMBL/GenBank/DDBJ databases">
        <authorList>
            <person name="Hughes D."/>
        </authorList>
    </citation>
    <scope>NUCLEOTIDE SEQUENCE</scope>
    <source>
        <strain>Durham</strain>
        <strain evidence="2">NC isolate 2 -- Noor lab</strain>
    </source>
</reference>
<proteinExistence type="predicted"/>
<dbReference type="STRING" id="36166.T1GD25"/>
<keyword evidence="2" id="KW-1185">Reference proteome</keyword>
<dbReference type="Proteomes" id="UP000015102">
    <property type="component" value="Unassembled WGS sequence"/>
</dbReference>
<dbReference type="AlphaFoldDB" id="T1GD25"/>
<organism evidence="1 2">
    <name type="scientific">Megaselia scalaris</name>
    <name type="common">Humpbacked fly</name>
    <name type="synonym">Phora scalaris</name>
    <dbReference type="NCBI Taxonomy" id="36166"/>
    <lineage>
        <taxon>Eukaryota</taxon>
        <taxon>Metazoa</taxon>
        <taxon>Ecdysozoa</taxon>
        <taxon>Arthropoda</taxon>
        <taxon>Hexapoda</taxon>
        <taxon>Insecta</taxon>
        <taxon>Pterygota</taxon>
        <taxon>Neoptera</taxon>
        <taxon>Endopterygota</taxon>
        <taxon>Diptera</taxon>
        <taxon>Brachycera</taxon>
        <taxon>Muscomorpha</taxon>
        <taxon>Platypezoidea</taxon>
        <taxon>Phoridae</taxon>
        <taxon>Megaseliini</taxon>
        <taxon>Megaselia</taxon>
    </lineage>
</organism>
<name>T1GD25_MEGSC</name>
<reference evidence="1" key="2">
    <citation type="submission" date="2015-06" db="UniProtKB">
        <authorList>
            <consortium name="EnsemblMetazoa"/>
        </authorList>
    </citation>
    <scope>IDENTIFICATION</scope>
</reference>
<dbReference type="EMBL" id="CAQQ02392029">
    <property type="status" value="NOT_ANNOTATED_CDS"/>
    <property type="molecule type" value="Genomic_DNA"/>
</dbReference>
<sequence>MLNFHHYPTLQRLLGSEAPPNKILEIKNESLGSSQVLLRDDAMVLYAPAFQQGDKKSYYEIVLQRSCVDSNTSSFSLYSNCKIFMTRI</sequence>
<evidence type="ECO:0000313" key="1">
    <source>
        <dbReference type="EnsemblMetazoa" id="MESCA001204-PA"/>
    </source>
</evidence>
<dbReference type="HOGENOM" id="CLU_2471626_0_0_1"/>
<accession>T1GD25</accession>
<dbReference type="EnsemblMetazoa" id="MESCA001204-RA">
    <property type="protein sequence ID" value="MESCA001204-PA"/>
    <property type="gene ID" value="MESCA001204"/>
</dbReference>
<evidence type="ECO:0000313" key="2">
    <source>
        <dbReference type="Proteomes" id="UP000015102"/>
    </source>
</evidence>
<dbReference type="EMBL" id="CAQQ02392028">
    <property type="status" value="NOT_ANNOTATED_CDS"/>
    <property type="molecule type" value="Genomic_DNA"/>
</dbReference>
<dbReference type="OMA" id="KIFMTRI"/>